<organism evidence="1 2">
    <name type="scientific">Ameca splendens</name>
    <dbReference type="NCBI Taxonomy" id="208324"/>
    <lineage>
        <taxon>Eukaryota</taxon>
        <taxon>Metazoa</taxon>
        <taxon>Chordata</taxon>
        <taxon>Craniata</taxon>
        <taxon>Vertebrata</taxon>
        <taxon>Euteleostomi</taxon>
        <taxon>Actinopterygii</taxon>
        <taxon>Neopterygii</taxon>
        <taxon>Teleostei</taxon>
        <taxon>Neoteleostei</taxon>
        <taxon>Acanthomorphata</taxon>
        <taxon>Ovalentaria</taxon>
        <taxon>Atherinomorphae</taxon>
        <taxon>Cyprinodontiformes</taxon>
        <taxon>Goodeidae</taxon>
        <taxon>Ameca</taxon>
    </lineage>
</organism>
<proteinExistence type="predicted"/>
<protein>
    <submittedName>
        <fullName evidence="1">Uncharacterized protein</fullName>
    </submittedName>
</protein>
<comment type="caution">
    <text evidence="1">The sequence shown here is derived from an EMBL/GenBank/DDBJ whole genome shotgun (WGS) entry which is preliminary data.</text>
</comment>
<gene>
    <name evidence="1" type="ORF">AMECASPLE_006505</name>
</gene>
<sequence>MDLRGEHANTKQKDPRPACKPRTFVLQGSCAHNCTTMQSVDKAKQNKIVAIKGDSTCFNGFFSHYFIDSHRNFVFLFTVLHPFLNFPQFAEHTEVDCKSFSYH</sequence>
<evidence type="ECO:0000313" key="2">
    <source>
        <dbReference type="Proteomes" id="UP001469553"/>
    </source>
</evidence>
<name>A0ABV1A5P9_9TELE</name>
<dbReference type="EMBL" id="JAHRIP010084954">
    <property type="protein sequence ID" value="MEQ2313889.1"/>
    <property type="molecule type" value="Genomic_DNA"/>
</dbReference>
<keyword evidence="2" id="KW-1185">Reference proteome</keyword>
<reference evidence="1 2" key="1">
    <citation type="submission" date="2021-06" db="EMBL/GenBank/DDBJ databases">
        <authorList>
            <person name="Palmer J.M."/>
        </authorList>
    </citation>
    <scope>NUCLEOTIDE SEQUENCE [LARGE SCALE GENOMIC DNA]</scope>
    <source>
        <strain evidence="1 2">AS_MEX2019</strain>
        <tissue evidence="1">Muscle</tissue>
    </source>
</reference>
<accession>A0ABV1A5P9</accession>
<dbReference type="Proteomes" id="UP001469553">
    <property type="component" value="Unassembled WGS sequence"/>
</dbReference>
<evidence type="ECO:0000313" key="1">
    <source>
        <dbReference type="EMBL" id="MEQ2313889.1"/>
    </source>
</evidence>